<dbReference type="AlphaFoldDB" id="A0A0A9CW14"/>
<accession>A0A0A9CW14</accession>
<dbReference type="EMBL" id="GBRH01222223">
    <property type="protein sequence ID" value="JAD75672.1"/>
    <property type="molecule type" value="Transcribed_RNA"/>
</dbReference>
<reference evidence="1" key="1">
    <citation type="submission" date="2014-09" db="EMBL/GenBank/DDBJ databases">
        <authorList>
            <person name="Magalhaes I.L.F."/>
            <person name="Oliveira U."/>
            <person name="Santos F.R."/>
            <person name="Vidigal T.H.D.A."/>
            <person name="Brescovit A.D."/>
            <person name="Santos A.J."/>
        </authorList>
    </citation>
    <scope>NUCLEOTIDE SEQUENCE</scope>
    <source>
        <tissue evidence="1">Shoot tissue taken approximately 20 cm above the soil surface</tissue>
    </source>
</reference>
<sequence>MFCWTNQTEFGVLFFYLQGKFDIQYSSNTFSSVHSKFAQVRNETQQELHEPKRKKKKEKGWSSVSGFGCIYWWYKIC</sequence>
<proteinExistence type="predicted"/>
<organism evidence="1">
    <name type="scientific">Arundo donax</name>
    <name type="common">Giant reed</name>
    <name type="synonym">Donax arundinaceus</name>
    <dbReference type="NCBI Taxonomy" id="35708"/>
    <lineage>
        <taxon>Eukaryota</taxon>
        <taxon>Viridiplantae</taxon>
        <taxon>Streptophyta</taxon>
        <taxon>Embryophyta</taxon>
        <taxon>Tracheophyta</taxon>
        <taxon>Spermatophyta</taxon>
        <taxon>Magnoliopsida</taxon>
        <taxon>Liliopsida</taxon>
        <taxon>Poales</taxon>
        <taxon>Poaceae</taxon>
        <taxon>PACMAD clade</taxon>
        <taxon>Arundinoideae</taxon>
        <taxon>Arundineae</taxon>
        <taxon>Arundo</taxon>
    </lineage>
</organism>
<evidence type="ECO:0000313" key="1">
    <source>
        <dbReference type="EMBL" id="JAD75672.1"/>
    </source>
</evidence>
<protein>
    <submittedName>
        <fullName evidence="1">Uncharacterized protein</fullName>
    </submittedName>
</protein>
<name>A0A0A9CW14_ARUDO</name>
<reference evidence="1" key="2">
    <citation type="journal article" date="2015" name="Data Brief">
        <title>Shoot transcriptome of the giant reed, Arundo donax.</title>
        <authorList>
            <person name="Barrero R.A."/>
            <person name="Guerrero F.D."/>
            <person name="Moolhuijzen P."/>
            <person name="Goolsby J.A."/>
            <person name="Tidwell J."/>
            <person name="Bellgard S.E."/>
            <person name="Bellgard M.I."/>
        </authorList>
    </citation>
    <scope>NUCLEOTIDE SEQUENCE</scope>
    <source>
        <tissue evidence="1">Shoot tissue taken approximately 20 cm above the soil surface</tissue>
    </source>
</reference>